<gene>
    <name evidence="12" type="primary">LOC106814429</name>
</gene>
<keyword evidence="9" id="KW-0812">Transmembrane</keyword>
<keyword evidence="5 9" id="KW-0472">Membrane</keyword>
<organism evidence="11 12">
    <name type="scientific">Priapulus caudatus</name>
    <name type="common">Priapulid worm</name>
    <dbReference type="NCBI Taxonomy" id="37621"/>
    <lineage>
        <taxon>Eukaryota</taxon>
        <taxon>Metazoa</taxon>
        <taxon>Ecdysozoa</taxon>
        <taxon>Scalidophora</taxon>
        <taxon>Priapulida</taxon>
        <taxon>Priapulimorpha</taxon>
        <taxon>Priapulimorphida</taxon>
        <taxon>Priapulidae</taxon>
        <taxon>Priapulus</taxon>
    </lineage>
</organism>
<evidence type="ECO:0000256" key="1">
    <source>
        <dbReference type="ARBA" id="ARBA00004370"/>
    </source>
</evidence>
<protein>
    <submittedName>
        <fullName evidence="12">Nectin-4-like</fullName>
    </submittedName>
</protein>
<evidence type="ECO:0000313" key="12">
    <source>
        <dbReference type="RefSeq" id="XP_014674231.1"/>
    </source>
</evidence>
<dbReference type="GeneID" id="106814429"/>
<evidence type="ECO:0000256" key="9">
    <source>
        <dbReference type="SAM" id="Phobius"/>
    </source>
</evidence>
<keyword evidence="7" id="KW-0325">Glycoprotein</keyword>
<dbReference type="InterPro" id="IPR013162">
    <property type="entry name" value="CD80_C2-set"/>
</dbReference>
<evidence type="ECO:0000256" key="8">
    <source>
        <dbReference type="SAM" id="MobiDB-lite"/>
    </source>
</evidence>
<dbReference type="InterPro" id="IPR051427">
    <property type="entry name" value="Nectin/Nectin-like"/>
</dbReference>
<dbReference type="Gene3D" id="2.60.40.10">
    <property type="entry name" value="Immunoglobulins"/>
    <property type="match status" value="2"/>
</dbReference>
<name>A0ABM1EPW0_PRICU</name>
<dbReference type="PANTHER" id="PTHR23277:SF108">
    <property type="entry name" value="FASCICLIN-3"/>
    <property type="match status" value="1"/>
</dbReference>
<dbReference type="InterPro" id="IPR036179">
    <property type="entry name" value="Ig-like_dom_sf"/>
</dbReference>
<feature type="domain" description="Ig-like" evidence="10">
    <location>
        <begin position="108"/>
        <end position="203"/>
    </location>
</feature>
<keyword evidence="2" id="KW-0732">Signal</keyword>
<evidence type="ECO:0000256" key="2">
    <source>
        <dbReference type="ARBA" id="ARBA00022729"/>
    </source>
</evidence>
<keyword evidence="6" id="KW-1015">Disulfide bond</keyword>
<dbReference type="RefSeq" id="XP_014674231.1">
    <property type="nucleotide sequence ID" value="XM_014818745.1"/>
</dbReference>
<evidence type="ECO:0000256" key="5">
    <source>
        <dbReference type="ARBA" id="ARBA00023136"/>
    </source>
</evidence>
<dbReference type="PROSITE" id="PS50835">
    <property type="entry name" value="IG_LIKE"/>
    <property type="match status" value="1"/>
</dbReference>
<sequence>MSTNMLNVTVLVPARNVTMTIDGNNVDGNMTILAGSHEVSCTTGKSFPGGTVTWKLGDTSVDGANTSHASDVDGTITTYSKLTRTFSADDHDKILACHVDIHESFQSPSVDVRLNVIYIGGVRVSGDSQAGVMTVNDSSALWLLCNADGNPEPSYSWLHNGTVITAKANRTYERDSVTPVDAGDYACAVCNLAGKVFSTNTMAVVVVPPQQTSRIGLIVGLVIGGLLIVIQFIVIVVIHLKIRLTLQTNTLLKGGAQVTYENEDYITDQEPPGGHKLEFSTQPSSKHHAVEQYDSCIEDTSITHASRYEQGNPRPSKRSSQRAWSDEPQNNDEGGCHGSTALSLQLKLALFLFY</sequence>
<dbReference type="InterPro" id="IPR007110">
    <property type="entry name" value="Ig-like_dom"/>
</dbReference>
<feature type="compositionally biased region" description="Polar residues" evidence="8">
    <location>
        <begin position="321"/>
        <end position="332"/>
    </location>
</feature>
<dbReference type="InterPro" id="IPR013783">
    <property type="entry name" value="Ig-like_fold"/>
</dbReference>
<dbReference type="SUPFAM" id="SSF48726">
    <property type="entry name" value="Immunoglobulin"/>
    <property type="match status" value="2"/>
</dbReference>
<feature type="transmembrane region" description="Helical" evidence="9">
    <location>
        <begin position="215"/>
        <end position="238"/>
    </location>
</feature>
<keyword evidence="3" id="KW-0677">Repeat</keyword>
<keyword evidence="4" id="KW-0130">Cell adhesion</keyword>
<dbReference type="SMART" id="SM00408">
    <property type="entry name" value="IGc2"/>
    <property type="match status" value="1"/>
</dbReference>
<proteinExistence type="predicted"/>
<keyword evidence="11" id="KW-1185">Reference proteome</keyword>
<keyword evidence="9" id="KW-1133">Transmembrane helix</keyword>
<reference evidence="12" key="1">
    <citation type="submission" date="2025-08" db="UniProtKB">
        <authorList>
            <consortium name="RefSeq"/>
        </authorList>
    </citation>
    <scope>IDENTIFICATION</scope>
</reference>
<dbReference type="Pfam" id="PF08205">
    <property type="entry name" value="C2-set_2"/>
    <property type="match status" value="1"/>
</dbReference>
<dbReference type="Proteomes" id="UP000695022">
    <property type="component" value="Unplaced"/>
</dbReference>
<evidence type="ECO:0000313" key="11">
    <source>
        <dbReference type="Proteomes" id="UP000695022"/>
    </source>
</evidence>
<evidence type="ECO:0000256" key="6">
    <source>
        <dbReference type="ARBA" id="ARBA00023157"/>
    </source>
</evidence>
<evidence type="ECO:0000256" key="7">
    <source>
        <dbReference type="ARBA" id="ARBA00023180"/>
    </source>
</evidence>
<comment type="subcellular location">
    <subcellularLocation>
        <location evidence="1">Membrane</location>
    </subcellularLocation>
</comment>
<dbReference type="InterPro" id="IPR003598">
    <property type="entry name" value="Ig_sub2"/>
</dbReference>
<dbReference type="Pfam" id="PF13895">
    <property type="entry name" value="Ig_2"/>
    <property type="match status" value="1"/>
</dbReference>
<evidence type="ECO:0000259" key="10">
    <source>
        <dbReference type="PROSITE" id="PS50835"/>
    </source>
</evidence>
<accession>A0ABM1EPW0</accession>
<dbReference type="PANTHER" id="PTHR23277">
    <property type="entry name" value="NECTIN-RELATED"/>
    <property type="match status" value="1"/>
</dbReference>
<evidence type="ECO:0000256" key="3">
    <source>
        <dbReference type="ARBA" id="ARBA00022737"/>
    </source>
</evidence>
<evidence type="ECO:0000256" key="4">
    <source>
        <dbReference type="ARBA" id="ARBA00022889"/>
    </source>
</evidence>
<feature type="region of interest" description="Disordered" evidence="8">
    <location>
        <begin position="304"/>
        <end position="336"/>
    </location>
</feature>